<evidence type="ECO:0000313" key="3">
    <source>
        <dbReference type="Proteomes" id="UP000235786"/>
    </source>
</evidence>
<dbReference type="Proteomes" id="UP000235786">
    <property type="component" value="Unassembled WGS sequence"/>
</dbReference>
<name>A0A2J6R1M7_HYAVF</name>
<feature type="domain" description="Heterokaryon incompatibility" evidence="1">
    <location>
        <begin position="46"/>
        <end position="204"/>
    </location>
</feature>
<dbReference type="PANTHER" id="PTHR24148">
    <property type="entry name" value="ANKYRIN REPEAT DOMAIN-CONTAINING PROTEIN 39 HOMOLOG-RELATED"/>
    <property type="match status" value="1"/>
</dbReference>
<dbReference type="EMBL" id="KZ613959">
    <property type="protein sequence ID" value="PMD32423.1"/>
    <property type="molecule type" value="Genomic_DNA"/>
</dbReference>
<evidence type="ECO:0000259" key="1">
    <source>
        <dbReference type="Pfam" id="PF06985"/>
    </source>
</evidence>
<organism evidence="2 3">
    <name type="scientific">Hyaloscypha variabilis (strain UAMH 11265 / GT02V1 / F)</name>
    <name type="common">Meliniomyces variabilis</name>
    <dbReference type="NCBI Taxonomy" id="1149755"/>
    <lineage>
        <taxon>Eukaryota</taxon>
        <taxon>Fungi</taxon>
        <taxon>Dikarya</taxon>
        <taxon>Ascomycota</taxon>
        <taxon>Pezizomycotina</taxon>
        <taxon>Leotiomycetes</taxon>
        <taxon>Helotiales</taxon>
        <taxon>Hyaloscyphaceae</taxon>
        <taxon>Hyaloscypha</taxon>
        <taxon>Hyaloscypha variabilis</taxon>
    </lineage>
</organism>
<protein>
    <submittedName>
        <fullName evidence="2">HET-domain-containing protein</fullName>
    </submittedName>
</protein>
<dbReference type="Pfam" id="PF26639">
    <property type="entry name" value="Het-6_barrel"/>
    <property type="match status" value="1"/>
</dbReference>
<sequence>MEEFRYDPLAIDSETPAIRLVTLLPGYGSKIECMLTQVSLIDGPCYEALSYCWGDASKRETIVCNGRTLSITESLYNALRELRNGHPVLWIDAICIDQSSNAEKNQQVLLMRNIYEAASHVLIWLGPLPTGNHGGLGVIRGLLNAKSAQEVRDDRRSWLVLTDAERKDYGLPGFLESVRGDPAYIAFANLLERAWFTRVWIIQELAVSRDAIVIEGLSHQYSWTDFETAVDYTETAKIPPFWQTYGPTMSIRNLERVRQDFRSGEGTPLLNLHLFYRRFSATDLKDKIYALCGLASDAGPDDLAVRIDYNTKIADTYREVALWMLRKGRYLDILSVPRVPGDSKVGPLPSWVPDWSVSDFSTSLRSTTVPWFNFNATSKDEVYTLFQSDDESVIGLAGEVIDNVSEVGEIYIGCIAMHGANFHGWEKIASVNSGIKYWPTGEDILDAYWQTLVMGNMGDGYDATKQQFNQWTRLHRVRFPNFLSSNWLEWMNPLVGLYIFMLSLMEAFVSEHQHGPLVTFSRKLETTLDRPRSLQKGDAVTLFKGGMVPLVIRSLGDKWELVGDCYVHGIMHGEVNLAQSCSVFWIA</sequence>
<dbReference type="PANTHER" id="PTHR24148:SF73">
    <property type="entry name" value="HET DOMAIN PROTEIN (AFU_ORTHOLOGUE AFUA_8G01020)"/>
    <property type="match status" value="1"/>
</dbReference>
<dbReference type="AlphaFoldDB" id="A0A2J6R1M7"/>
<dbReference type="OrthoDB" id="2157530at2759"/>
<evidence type="ECO:0000313" key="2">
    <source>
        <dbReference type="EMBL" id="PMD32423.1"/>
    </source>
</evidence>
<dbReference type="Pfam" id="PF06985">
    <property type="entry name" value="HET"/>
    <property type="match status" value="1"/>
</dbReference>
<accession>A0A2J6R1M7</accession>
<dbReference type="InterPro" id="IPR052895">
    <property type="entry name" value="HetReg/Transcr_Mod"/>
</dbReference>
<keyword evidence="3" id="KW-1185">Reference proteome</keyword>
<reference evidence="2 3" key="1">
    <citation type="submission" date="2016-04" db="EMBL/GenBank/DDBJ databases">
        <title>A degradative enzymes factory behind the ericoid mycorrhizal symbiosis.</title>
        <authorList>
            <consortium name="DOE Joint Genome Institute"/>
            <person name="Martino E."/>
            <person name="Morin E."/>
            <person name="Grelet G."/>
            <person name="Kuo A."/>
            <person name="Kohler A."/>
            <person name="Daghino S."/>
            <person name="Barry K."/>
            <person name="Choi C."/>
            <person name="Cichocki N."/>
            <person name="Clum A."/>
            <person name="Copeland A."/>
            <person name="Hainaut M."/>
            <person name="Haridas S."/>
            <person name="Labutti K."/>
            <person name="Lindquist E."/>
            <person name="Lipzen A."/>
            <person name="Khouja H.-R."/>
            <person name="Murat C."/>
            <person name="Ohm R."/>
            <person name="Olson A."/>
            <person name="Spatafora J."/>
            <person name="Veneault-Fourrey C."/>
            <person name="Henrissat B."/>
            <person name="Grigoriev I."/>
            <person name="Martin F."/>
            <person name="Perotto S."/>
        </authorList>
    </citation>
    <scope>NUCLEOTIDE SEQUENCE [LARGE SCALE GENOMIC DNA]</scope>
    <source>
        <strain evidence="2 3">F</strain>
    </source>
</reference>
<dbReference type="InterPro" id="IPR010730">
    <property type="entry name" value="HET"/>
</dbReference>
<proteinExistence type="predicted"/>
<dbReference type="STRING" id="1149755.A0A2J6R1M7"/>
<gene>
    <name evidence="2" type="ORF">L207DRAFT_548463</name>
</gene>